<dbReference type="AlphaFoldDB" id="M0D3C5"/>
<dbReference type="OrthoDB" id="237927at2157"/>
<evidence type="ECO:0000313" key="3">
    <source>
        <dbReference type="Proteomes" id="UP000011626"/>
    </source>
</evidence>
<keyword evidence="1" id="KW-0472">Membrane</keyword>
<keyword evidence="1" id="KW-0812">Transmembrane</keyword>
<evidence type="ECO:0000256" key="1">
    <source>
        <dbReference type="SAM" id="Phobius"/>
    </source>
</evidence>
<dbReference type="EMBL" id="AOIU01000008">
    <property type="protein sequence ID" value="ELZ29197.1"/>
    <property type="molecule type" value="Genomic_DNA"/>
</dbReference>
<sequence>MFERRRDRERGQSQVIGYVLVFSAVVLAVGGVVTFGVSALDQVQSSTVADNGEFAMQSVAADVEALYYGTATSRNTELTLDSATLETGAPTTVNVTANRGSGKVAINRTFRPIVYKTDDVNIAYENTLVIRDQARGSVAVTEPHLTISGDRSVVPVVETNSSVQSVGGATHQIHAVLANSSGRSLTKTASDPVRLNVTVQSVPDRVDVWERQLNESVDGMTRPASAPLAGRPACRRPDPGHVTCIVGTDRAVISHSKVVYDFR</sequence>
<dbReference type="STRING" id="797114.C475_03234"/>
<feature type="transmembrane region" description="Helical" evidence="1">
    <location>
        <begin position="15"/>
        <end position="37"/>
    </location>
</feature>
<keyword evidence="1" id="KW-1133">Transmembrane helix</keyword>
<dbReference type="Pfam" id="PF23960">
    <property type="entry name" value="DUF7289"/>
    <property type="match status" value="1"/>
</dbReference>
<organism evidence="2 3">
    <name type="scientific">Halosimplex carlsbadense 2-9-1</name>
    <dbReference type="NCBI Taxonomy" id="797114"/>
    <lineage>
        <taxon>Archaea</taxon>
        <taxon>Methanobacteriati</taxon>
        <taxon>Methanobacteriota</taxon>
        <taxon>Stenosarchaea group</taxon>
        <taxon>Halobacteria</taxon>
        <taxon>Halobacteriales</taxon>
        <taxon>Haloarculaceae</taxon>
        <taxon>Halosimplex</taxon>
    </lineage>
</organism>
<gene>
    <name evidence="2" type="ORF">C475_03234</name>
</gene>
<protein>
    <submittedName>
        <fullName evidence="2">Uncharacterized protein</fullName>
    </submittedName>
</protein>
<dbReference type="RefSeq" id="WP_006882319.1">
    <property type="nucleotide sequence ID" value="NZ_AOIU01000008.1"/>
</dbReference>
<name>M0D3C5_9EURY</name>
<reference evidence="2 3" key="1">
    <citation type="journal article" date="2014" name="PLoS Genet.">
        <title>Phylogenetically driven sequencing of extremely halophilic archaea reveals strategies for static and dynamic osmo-response.</title>
        <authorList>
            <person name="Becker E.A."/>
            <person name="Seitzer P.M."/>
            <person name="Tritt A."/>
            <person name="Larsen D."/>
            <person name="Krusor M."/>
            <person name="Yao A.I."/>
            <person name="Wu D."/>
            <person name="Madern D."/>
            <person name="Eisen J.A."/>
            <person name="Darling A.E."/>
            <person name="Facciotti M.T."/>
        </authorList>
    </citation>
    <scope>NUCLEOTIDE SEQUENCE [LARGE SCALE GENOMIC DNA]</scope>
    <source>
        <strain evidence="2 3">2-9-1</strain>
    </source>
</reference>
<accession>M0D3C5</accession>
<dbReference type="eggNOG" id="arCOG02911">
    <property type="taxonomic scope" value="Archaea"/>
</dbReference>
<dbReference type="InterPro" id="IPR055713">
    <property type="entry name" value="DUF7289"/>
</dbReference>
<keyword evidence="3" id="KW-1185">Reference proteome</keyword>
<comment type="caution">
    <text evidence="2">The sequence shown here is derived from an EMBL/GenBank/DDBJ whole genome shotgun (WGS) entry which is preliminary data.</text>
</comment>
<proteinExistence type="predicted"/>
<dbReference type="Proteomes" id="UP000011626">
    <property type="component" value="Unassembled WGS sequence"/>
</dbReference>
<evidence type="ECO:0000313" key="2">
    <source>
        <dbReference type="EMBL" id="ELZ29197.1"/>
    </source>
</evidence>